<proteinExistence type="predicted"/>
<comment type="caution">
    <text evidence="1">The sequence shown here is derived from an EMBL/GenBank/DDBJ whole genome shotgun (WGS) entry which is preliminary data.</text>
</comment>
<reference evidence="2" key="1">
    <citation type="journal article" date="2021" name="Syst. Appl. Microbiol.">
        <title>Roseomonas hellenica sp. nov., isolated from roots of wild-growing Alkanna tinctoria.</title>
        <authorList>
            <person name="Rat A."/>
            <person name="Naranjo H.D."/>
            <person name="Lebbe L."/>
            <person name="Cnockaert M."/>
            <person name="Krigas N."/>
            <person name="Grigoriadou K."/>
            <person name="Maloupa E."/>
            <person name="Willems A."/>
        </authorList>
    </citation>
    <scope>NUCLEOTIDE SEQUENCE [LARGE SCALE GENOMIC DNA]</scope>
    <source>
        <strain evidence="2">LMG 31159</strain>
    </source>
</reference>
<dbReference type="Proteomes" id="UP000698752">
    <property type="component" value="Unassembled WGS sequence"/>
</dbReference>
<gene>
    <name evidence="1" type="ORF">GXW78_04985</name>
</gene>
<evidence type="ECO:0000313" key="2">
    <source>
        <dbReference type="Proteomes" id="UP000698752"/>
    </source>
</evidence>
<accession>A0ABS5EDA3</accession>
<dbReference type="EMBL" id="JAAEDI010000004">
    <property type="protein sequence ID" value="MBR0649007.1"/>
    <property type="molecule type" value="Genomic_DNA"/>
</dbReference>
<protein>
    <submittedName>
        <fullName evidence="1">Uncharacterized protein</fullName>
    </submittedName>
</protein>
<dbReference type="RefSeq" id="WP_211866592.1">
    <property type="nucleotide sequence ID" value="NZ_JAAEDI010000004.1"/>
</dbReference>
<name>A0ABS5EDA3_9PROT</name>
<keyword evidence="2" id="KW-1185">Reference proteome</keyword>
<sequence length="61" mass="6775">MTLPLVAASTAKSDAEIEADVALLAKRHRISAAIVREIMRRTGMTERSQLEREIAKGKARR</sequence>
<evidence type="ECO:0000313" key="1">
    <source>
        <dbReference type="EMBL" id="MBR0649007.1"/>
    </source>
</evidence>
<organism evidence="1 2">
    <name type="scientific">Neoroseomonas terrae</name>
    <dbReference type="NCBI Taxonomy" id="424799"/>
    <lineage>
        <taxon>Bacteria</taxon>
        <taxon>Pseudomonadati</taxon>
        <taxon>Pseudomonadota</taxon>
        <taxon>Alphaproteobacteria</taxon>
        <taxon>Acetobacterales</taxon>
        <taxon>Acetobacteraceae</taxon>
        <taxon>Neoroseomonas</taxon>
    </lineage>
</organism>